<sequence length="192" mass="21181">MSLASRYIISFNMSDAYEKEAFHYLDKLCPESIRRIFFSGAAFSQYVNSISGIADSKIFESALASGVGTIESVTLRLPSSVMQEPSYAKKVVQAVEGRPKGLLRLMYLRRCILLGYYLEDSLDNGKWSHLVQLNNAEPVFTANPKTTPAPKLPSPSITPMREEEPQKPIGTKNESKKHSAGFAQLKGVMSGA</sequence>
<feature type="region of interest" description="Disordered" evidence="1">
    <location>
        <begin position="140"/>
        <end position="192"/>
    </location>
</feature>
<dbReference type="EMBL" id="CP013927">
    <property type="protein sequence ID" value="AMJ76624.1"/>
    <property type="molecule type" value="Genomic_DNA"/>
</dbReference>
<keyword evidence="2" id="KW-0614">Plasmid</keyword>
<geneLocation type="plasmid" evidence="2 3">
    <name>pASTE61-200</name>
</geneLocation>
<dbReference type="RefSeq" id="WP_061093665.1">
    <property type="nucleotide sequence ID" value="NZ_CP013927.1"/>
</dbReference>
<evidence type="ECO:0000313" key="3">
    <source>
        <dbReference type="Proteomes" id="UP000056750"/>
    </source>
</evidence>
<evidence type="ECO:0000313" key="2">
    <source>
        <dbReference type="EMBL" id="AMJ76624.1"/>
    </source>
</evidence>
<keyword evidence="3" id="KW-1185">Reference proteome</keyword>
<dbReference type="Proteomes" id="UP000056750">
    <property type="component" value="Plasmid pASTE61-200"/>
</dbReference>
<proteinExistence type="predicted"/>
<reference evidence="2 3" key="1">
    <citation type="submission" date="2015-12" db="EMBL/GenBank/DDBJ databases">
        <title>Intraspecies pangenome expansion in the marine bacterium Alteromonas.</title>
        <authorList>
            <person name="Lopez-Perez M."/>
            <person name="Rodriguez-Valera F."/>
        </authorList>
    </citation>
    <scope>NUCLEOTIDE SEQUENCE [LARGE SCALE GENOMIC DNA]</scope>
    <source>
        <strain evidence="2 3">LMG 21861</strain>
        <plasmid evidence="2 3">pASTE61-200</plasmid>
    </source>
</reference>
<organism evidence="2 3">
    <name type="scientific">Alteromonas stellipolaris</name>
    <dbReference type="NCBI Taxonomy" id="233316"/>
    <lineage>
        <taxon>Bacteria</taxon>
        <taxon>Pseudomonadati</taxon>
        <taxon>Pseudomonadota</taxon>
        <taxon>Gammaproteobacteria</taxon>
        <taxon>Alteromonadales</taxon>
        <taxon>Alteromonadaceae</taxon>
        <taxon>Alteromonas/Salinimonas group</taxon>
        <taxon>Alteromonas</taxon>
    </lineage>
</organism>
<accession>A0ABM5YPL0</accession>
<protein>
    <submittedName>
        <fullName evidence="2">Uncharacterized protein</fullName>
    </submittedName>
</protein>
<gene>
    <name evidence="2" type="ORF">AVL57_00310</name>
</gene>
<name>A0ABM5YPL0_9ALTE</name>
<evidence type="ECO:0000256" key="1">
    <source>
        <dbReference type="SAM" id="MobiDB-lite"/>
    </source>
</evidence>